<dbReference type="STRING" id="391587.KAOT1_10566"/>
<comment type="caution">
    <text evidence="1">The sequence shown here is derived from an EMBL/GenBank/DDBJ whole genome shotgun (WGS) entry which is preliminary data.</text>
</comment>
<dbReference type="Proteomes" id="UP000002945">
    <property type="component" value="Unassembled WGS sequence"/>
</dbReference>
<dbReference type="EMBL" id="ABIB01000016">
    <property type="protein sequence ID" value="EDP94599.1"/>
    <property type="molecule type" value="Genomic_DNA"/>
</dbReference>
<name>A9EB87_9FLAO</name>
<proteinExistence type="predicted"/>
<dbReference type="AlphaFoldDB" id="A9EB87"/>
<protein>
    <submittedName>
        <fullName evidence="1">Uncharacterized protein</fullName>
    </submittedName>
</protein>
<evidence type="ECO:0000313" key="1">
    <source>
        <dbReference type="EMBL" id="EDP94599.1"/>
    </source>
</evidence>
<accession>A9EB87</accession>
<feature type="non-terminal residue" evidence="1">
    <location>
        <position position="41"/>
    </location>
</feature>
<keyword evidence="2" id="KW-1185">Reference proteome</keyword>
<dbReference type="HOGENOM" id="CLU_3301253_0_0_10"/>
<gene>
    <name evidence="1" type="ORF">KAOT1_10566</name>
</gene>
<evidence type="ECO:0000313" key="2">
    <source>
        <dbReference type="Proteomes" id="UP000002945"/>
    </source>
</evidence>
<organism evidence="1 2">
    <name type="scientific">Kordia algicida OT-1</name>
    <dbReference type="NCBI Taxonomy" id="391587"/>
    <lineage>
        <taxon>Bacteria</taxon>
        <taxon>Pseudomonadati</taxon>
        <taxon>Bacteroidota</taxon>
        <taxon>Flavobacteriia</taxon>
        <taxon>Flavobacteriales</taxon>
        <taxon>Flavobacteriaceae</taxon>
        <taxon>Kordia</taxon>
    </lineage>
</organism>
<reference evidence="1 2" key="1">
    <citation type="journal article" date="2011" name="J. Bacteriol.">
        <title>Genome sequence of the algicidal bacterium Kordia algicida OT-1.</title>
        <authorList>
            <person name="Lee H.S."/>
            <person name="Kang S.G."/>
            <person name="Kwon K.K."/>
            <person name="Lee J.H."/>
            <person name="Kim S.J."/>
        </authorList>
    </citation>
    <scope>NUCLEOTIDE SEQUENCE [LARGE SCALE GENOMIC DNA]</scope>
    <source>
        <strain evidence="1 2">OT-1</strain>
    </source>
</reference>
<sequence>MKIIYKDTFVERLEKQLKYIAKNNQKSAIKLKSELLQRIKA</sequence>